<gene>
    <name evidence="10" type="ORF">NSK_001126</name>
</gene>
<dbReference type="InterPro" id="IPR036249">
    <property type="entry name" value="Thioredoxin-like_sf"/>
</dbReference>
<keyword evidence="5" id="KW-0408">Iron</keyword>
<accession>A0A4D9DBK1</accession>
<proteinExistence type="inferred from homology"/>
<evidence type="ECO:0000256" key="1">
    <source>
        <dbReference type="ARBA" id="ARBA00010643"/>
    </source>
</evidence>
<feature type="region of interest" description="Disordered" evidence="9">
    <location>
        <begin position="253"/>
        <end position="279"/>
    </location>
</feature>
<evidence type="ECO:0000256" key="2">
    <source>
        <dbReference type="ARBA" id="ARBA00022714"/>
    </source>
</evidence>
<dbReference type="GO" id="GO:0051537">
    <property type="term" value="F:2 iron, 2 sulfur cluster binding"/>
    <property type="evidence" value="ECO:0007669"/>
    <property type="project" value="UniProtKB-KW"/>
</dbReference>
<comment type="caution">
    <text evidence="10">The sequence shown here is derived from an EMBL/GenBank/DDBJ whole genome shotgun (WGS) entry which is preliminary data.</text>
</comment>
<keyword evidence="3" id="KW-0479">Metal-binding</keyword>
<keyword evidence="4" id="KW-1278">Translocase</keyword>
<evidence type="ECO:0000313" key="11">
    <source>
        <dbReference type="Proteomes" id="UP000355283"/>
    </source>
</evidence>
<keyword evidence="2" id="KW-0001">2Fe-2S</keyword>
<comment type="similarity">
    <text evidence="1">Belongs to the complex I 24 kDa subunit family.</text>
</comment>
<dbReference type="SUPFAM" id="SSF52833">
    <property type="entry name" value="Thioredoxin-like"/>
    <property type="match status" value="1"/>
</dbReference>
<comment type="cofactor">
    <cofactor evidence="8">
        <name>[2Fe-2S] cluster</name>
        <dbReference type="ChEBI" id="CHEBI:190135"/>
    </cofactor>
</comment>
<dbReference type="GO" id="GO:1902494">
    <property type="term" value="C:catalytic complex"/>
    <property type="evidence" value="ECO:0007669"/>
    <property type="project" value="UniProtKB-ARBA"/>
</dbReference>
<reference evidence="10 11" key="1">
    <citation type="submission" date="2019-01" db="EMBL/GenBank/DDBJ databases">
        <title>Nuclear Genome Assembly of the Microalgal Biofuel strain Nannochloropsis salina CCMP1776.</title>
        <authorList>
            <person name="Hovde B."/>
        </authorList>
    </citation>
    <scope>NUCLEOTIDE SEQUENCE [LARGE SCALE GENOMIC DNA]</scope>
    <source>
        <strain evidence="10 11">CCMP1776</strain>
    </source>
</reference>
<evidence type="ECO:0000256" key="5">
    <source>
        <dbReference type="ARBA" id="ARBA00023004"/>
    </source>
</evidence>
<dbReference type="GO" id="GO:0006120">
    <property type="term" value="P:mitochondrial electron transport, NADH to ubiquinone"/>
    <property type="evidence" value="ECO:0007669"/>
    <property type="project" value="UniProtKB-ARBA"/>
</dbReference>
<evidence type="ECO:0000256" key="9">
    <source>
        <dbReference type="SAM" id="MobiDB-lite"/>
    </source>
</evidence>
<keyword evidence="6" id="KW-0411">Iron-sulfur</keyword>
<evidence type="ECO:0000256" key="7">
    <source>
        <dbReference type="ARBA" id="ARBA00023027"/>
    </source>
</evidence>
<name>A0A4D9DBK1_9STRA</name>
<dbReference type="PROSITE" id="PS01099">
    <property type="entry name" value="COMPLEX1_24K"/>
    <property type="match status" value="1"/>
</dbReference>
<evidence type="ECO:0000256" key="6">
    <source>
        <dbReference type="ARBA" id="ARBA00023014"/>
    </source>
</evidence>
<keyword evidence="11" id="KW-1185">Reference proteome</keyword>
<dbReference type="InterPro" id="IPR002023">
    <property type="entry name" value="NuoE-like"/>
</dbReference>
<dbReference type="EMBL" id="SDOX01000005">
    <property type="protein sequence ID" value="TFJ87777.1"/>
    <property type="molecule type" value="Genomic_DNA"/>
</dbReference>
<dbReference type="CDD" id="cd03064">
    <property type="entry name" value="TRX_Fd_NuoE"/>
    <property type="match status" value="1"/>
</dbReference>
<dbReference type="InterPro" id="IPR041921">
    <property type="entry name" value="NuoE_N"/>
</dbReference>
<dbReference type="InterPro" id="IPR042128">
    <property type="entry name" value="NuoE_dom"/>
</dbReference>
<dbReference type="GO" id="GO:0003954">
    <property type="term" value="F:NADH dehydrogenase activity"/>
    <property type="evidence" value="ECO:0007669"/>
    <property type="project" value="TreeGrafter"/>
</dbReference>
<dbReference type="FunFam" id="3.40.30.10:FF:000022">
    <property type="entry name" value="NADH dehydrogenase flavoprotein 2, mitochondrial"/>
    <property type="match status" value="1"/>
</dbReference>
<dbReference type="PANTHER" id="PTHR10371">
    <property type="entry name" value="NADH DEHYDROGENASE UBIQUINONE FLAVOPROTEIN 2, MITOCHONDRIAL"/>
    <property type="match status" value="1"/>
</dbReference>
<dbReference type="PANTHER" id="PTHR10371:SF3">
    <property type="entry name" value="NADH DEHYDROGENASE [UBIQUINONE] FLAVOPROTEIN 2, MITOCHONDRIAL"/>
    <property type="match status" value="1"/>
</dbReference>
<dbReference type="GO" id="GO:0046872">
    <property type="term" value="F:metal ion binding"/>
    <property type="evidence" value="ECO:0007669"/>
    <property type="project" value="UniProtKB-KW"/>
</dbReference>
<dbReference type="Gene3D" id="1.10.10.1590">
    <property type="entry name" value="NADH-quinone oxidoreductase subunit E"/>
    <property type="match status" value="1"/>
</dbReference>
<evidence type="ECO:0000313" key="10">
    <source>
        <dbReference type="EMBL" id="TFJ87777.1"/>
    </source>
</evidence>
<evidence type="ECO:0000256" key="8">
    <source>
        <dbReference type="ARBA" id="ARBA00034078"/>
    </source>
</evidence>
<evidence type="ECO:0000256" key="4">
    <source>
        <dbReference type="ARBA" id="ARBA00022967"/>
    </source>
</evidence>
<dbReference type="Pfam" id="PF01257">
    <property type="entry name" value="2Fe-2S_thioredx"/>
    <property type="match status" value="1"/>
</dbReference>
<keyword evidence="7" id="KW-0520">NAD</keyword>
<dbReference type="Proteomes" id="UP000355283">
    <property type="component" value="Unassembled WGS sequence"/>
</dbReference>
<dbReference type="GO" id="GO:0008137">
    <property type="term" value="F:NADH dehydrogenase (ubiquinone) activity"/>
    <property type="evidence" value="ECO:0007669"/>
    <property type="project" value="UniProtKB-ARBA"/>
</dbReference>
<evidence type="ECO:0000256" key="3">
    <source>
        <dbReference type="ARBA" id="ARBA00022723"/>
    </source>
</evidence>
<organism evidence="10 11">
    <name type="scientific">Nannochloropsis salina CCMP1776</name>
    <dbReference type="NCBI Taxonomy" id="1027361"/>
    <lineage>
        <taxon>Eukaryota</taxon>
        <taxon>Sar</taxon>
        <taxon>Stramenopiles</taxon>
        <taxon>Ochrophyta</taxon>
        <taxon>Eustigmatophyceae</taxon>
        <taxon>Eustigmatales</taxon>
        <taxon>Monodopsidaceae</taxon>
        <taxon>Microchloropsis</taxon>
        <taxon>Microchloropsis salina</taxon>
    </lineage>
</organism>
<sequence length="279" mass="30849">MLPAVASRLSRSILRVPAFNKGHALTRVTGAGFHSGRARLMTNYHPTAQHKDEPGNSVKDAWDFSEENYKRVDMILHRYPTNYKAAGIIPLLDLAQRQNGGWLPVAAMDKVASIVGVVPMRVYEVATFYTMFNREKVGKYFIQLCGTTPCMVNGAEEIRATIEKHLGIKEGETSKDGLFTLREVECLGSCANAPMVQLNDDYYECLTPASTIELLEACKKGNPPKMGRWGSLPMNGQVSCEGPHGKTTLKEPAPAPGFMMRKDLDGNVDPATVKRDMHY</sequence>
<dbReference type="Gene3D" id="3.40.30.10">
    <property type="entry name" value="Glutaredoxin"/>
    <property type="match status" value="1"/>
</dbReference>
<dbReference type="AlphaFoldDB" id="A0A4D9DBK1"/>
<dbReference type="GO" id="GO:0005743">
    <property type="term" value="C:mitochondrial inner membrane"/>
    <property type="evidence" value="ECO:0007669"/>
    <property type="project" value="UniProtKB-ARBA"/>
</dbReference>
<dbReference type="FunFam" id="1.10.10.1590:FF:000001">
    <property type="entry name" value="NADH-quinone oxidoreductase subunit E"/>
    <property type="match status" value="1"/>
</dbReference>
<protein>
    <submittedName>
        <fullName evidence="10">Uncharacterized protein</fullName>
    </submittedName>
</protein>
<dbReference type="GO" id="GO:0098796">
    <property type="term" value="C:membrane protein complex"/>
    <property type="evidence" value="ECO:0007669"/>
    <property type="project" value="UniProtKB-ARBA"/>
</dbReference>
<dbReference type="NCBIfam" id="TIGR01958">
    <property type="entry name" value="nuoE_fam"/>
    <property type="match status" value="1"/>
</dbReference>
<dbReference type="OrthoDB" id="10254187at2759"/>